<evidence type="ECO:0000313" key="1">
    <source>
        <dbReference type="EMBL" id="SIS64248.1"/>
    </source>
</evidence>
<name>A0A1N7KRL1_9BACL</name>
<gene>
    <name evidence="1" type="ORF">SAMN05421790_103232</name>
</gene>
<organism evidence="1 2">
    <name type="scientific">Kroppenstedtia eburnea</name>
    <dbReference type="NCBI Taxonomy" id="714067"/>
    <lineage>
        <taxon>Bacteria</taxon>
        <taxon>Bacillati</taxon>
        <taxon>Bacillota</taxon>
        <taxon>Bacilli</taxon>
        <taxon>Bacillales</taxon>
        <taxon>Thermoactinomycetaceae</taxon>
        <taxon>Kroppenstedtia</taxon>
    </lineage>
</organism>
<proteinExistence type="predicted"/>
<dbReference type="AlphaFoldDB" id="A0A1N7KRL1"/>
<sequence>MVIFLTRWIRCSLALVIMFSFFAFTETPDVLSQSSEEALTNVPGHT</sequence>
<protein>
    <submittedName>
        <fullName evidence="1">Uncharacterized protein</fullName>
    </submittedName>
</protein>
<accession>A0A1N7KRL1</accession>
<evidence type="ECO:0000313" key="2">
    <source>
        <dbReference type="Proteomes" id="UP000186795"/>
    </source>
</evidence>
<keyword evidence="2" id="KW-1185">Reference proteome</keyword>
<dbReference type="EMBL" id="FTOD01000003">
    <property type="protein sequence ID" value="SIS64248.1"/>
    <property type="molecule type" value="Genomic_DNA"/>
</dbReference>
<reference evidence="2" key="1">
    <citation type="submission" date="2017-01" db="EMBL/GenBank/DDBJ databases">
        <authorList>
            <person name="Varghese N."/>
            <person name="Submissions S."/>
        </authorList>
    </citation>
    <scope>NUCLEOTIDE SEQUENCE [LARGE SCALE GENOMIC DNA]</scope>
    <source>
        <strain evidence="2">DSM 45196</strain>
    </source>
</reference>
<dbReference type="Proteomes" id="UP000186795">
    <property type="component" value="Unassembled WGS sequence"/>
</dbReference>